<reference evidence="1" key="1">
    <citation type="submission" date="2017-05" db="UniProtKB">
        <authorList>
            <consortium name="EnsemblMetazoa"/>
        </authorList>
    </citation>
    <scope>IDENTIFICATION</scope>
</reference>
<name>A0A1X7TF47_AMPQE</name>
<dbReference type="AlphaFoldDB" id="A0A1X7TF47"/>
<accession>A0A1X7TF47</accession>
<dbReference type="EnsemblMetazoa" id="Aqu2.1.13269_001">
    <property type="protein sequence ID" value="Aqu2.1.13269_001"/>
    <property type="gene ID" value="Aqu2.1.13269"/>
</dbReference>
<evidence type="ECO:0000313" key="1">
    <source>
        <dbReference type="EnsemblMetazoa" id="Aqu2.1.13269_001"/>
    </source>
</evidence>
<dbReference type="InParanoid" id="A0A1X7TF47"/>
<organism evidence="1">
    <name type="scientific">Amphimedon queenslandica</name>
    <name type="common">Sponge</name>
    <dbReference type="NCBI Taxonomy" id="400682"/>
    <lineage>
        <taxon>Eukaryota</taxon>
        <taxon>Metazoa</taxon>
        <taxon>Porifera</taxon>
        <taxon>Demospongiae</taxon>
        <taxon>Heteroscleromorpha</taxon>
        <taxon>Haplosclerida</taxon>
        <taxon>Niphatidae</taxon>
        <taxon>Amphimedon</taxon>
    </lineage>
</organism>
<sequence>MRFILVSSIKYPVWRRKPAAVAKKGCSKRGKYNSEKISQESKAEIGKYASENEVTRAVKHFKDKNLKPSTVRDWRTLYLLQLKLSKKAEPGQAVVVKELPAKPCGRPPLLGDKLDSLLKDRIISMRARGAPVGTNVIIGIGRGILLKYDKRSLEEFVGPVELGKKWAISIFRRMGYSKCRDNSKSKRCGGDG</sequence>
<proteinExistence type="predicted"/>
<protein>
    <submittedName>
        <fullName evidence="1">Uncharacterized protein</fullName>
    </submittedName>
</protein>